<organism evidence="1 2">
    <name type="scientific">[Eubacterium] siraeum</name>
    <dbReference type="NCBI Taxonomy" id="39492"/>
    <lineage>
        <taxon>Bacteria</taxon>
        <taxon>Bacillati</taxon>
        <taxon>Bacillota</taxon>
        <taxon>Clostridia</taxon>
        <taxon>Eubacteriales</taxon>
        <taxon>Oscillospiraceae</taxon>
        <taxon>Oscillospiraceae incertae sedis</taxon>
    </lineage>
</organism>
<accession>A0A175A3D0</accession>
<sequence length="155" mass="17338">MRKSNRKRAINSLATDLDKYKKADTEQRVNAVQSLVECYLNTSESKRQKAIQQIIDRSEGVRQLIADNPELVRADVEQALIRAATGYTVTERRERIVGGRKTVEIITRDIPPNQSAVEFFLTNKACDTYSKAPVAISEDGAGKLDAILEAMKNVK</sequence>
<name>A0A175A3D0_9FIRM</name>
<gene>
    <name evidence="1" type="ORF">ERS852540_02154</name>
</gene>
<protein>
    <submittedName>
        <fullName evidence="1">Uncharacterized protein</fullName>
    </submittedName>
</protein>
<proteinExistence type="predicted"/>
<dbReference type="AlphaFoldDB" id="A0A175A3D0"/>
<dbReference type="STRING" id="39492.ERS852540_02154"/>
<dbReference type="EMBL" id="CZBY01000020">
    <property type="protein sequence ID" value="CUQ90541.1"/>
    <property type="molecule type" value="Genomic_DNA"/>
</dbReference>
<evidence type="ECO:0000313" key="2">
    <source>
        <dbReference type="Proteomes" id="UP000095662"/>
    </source>
</evidence>
<reference evidence="1 2" key="1">
    <citation type="submission" date="2015-09" db="EMBL/GenBank/DDBJ databases">
        <authorList>
            <consortium name="Pathogen Informatics"/>
        </authorList>
    </citation>
    <scope>NUCLEOTIDE SEQUENCE [LARGE SCALE GENOMIC DNA]</scope>
    <source>
        <strain evidence="1 2">2789STDY5834928</strain>
    </source>
</reference>
<evidence type="ECO:0000313" key="1">
    <source>
        <dbReference type="EMBL" id="CUQ90541.1"/>
    </source>
</evidence>
<dbReference type="Proteomes" id="UP000095662">
    <property type="component" value="Unassembled WGS sequence"/>
</dbReference>